<reference evidence="6 7" key="1">
    <citation type="submission" date="2024-05" db="EMBL/GenBank/DDBJ databases">
        <authorList>
            <person name="Liu Q."/>
            <person name="Xin Y.-H."/>
        </authorList>
    </citation>
    <scope>NUCLEOTIDE SEQUENCE [LARGE SCALE GENOMIC DNA]</scope>
    <source>
        <strain evidence="6 7">CGMCC 1.10181</strain>
    </source>
</reference>
<name>A0ABU9YA29_9SPHN</name>
<protein>
    <submittedName>
        <fullName evidence="6">MBL fold metallo-hydrolase</fullName>
    </submittedName>
</protein>
<dbReference type="InterPro" id="IPR001279">
    <property type="entry name" value="Metallo-B-lactamas"/>
</dbReference>
<dbReference type="Gene3D" id="3.60.15.10">
    <property type="entry name" value="Ribonuclease Z/Hydroxyacylglutathione hydrolase-like"/>
    <property type="match status" value="2"/>
</dbReference>
<dbReference type="PANTHER" id="PTHR42978">
    <property type="entry name" value="QUORUM-QUENCHING LACTONASE YTNP-RELATED-RELATED"/>
    <property type="match status" value="1"/>
</dbReference>
<organism evidence="6 7">
    <name type="scientific">Sphingomonas oligophenolica</name>
    <dbReference type="NCBI Taxonomy" id="301154"/>
    <lineage>
        <taxon>Bacteria</taxon>
        <taxon>Pseudomonadati</taxon>
        <taxon>Pseudomonadota</taxon>
        <taxon>Alphaproteobacteria</taxon>
        <taxon>Sphingomonadales</taxon>
        <taxon>Sphingomonadaceae</taxon>
        <taxon>Sphingomonas</taxon>
    </lineage>
</organism>
<keyword evidence="2" id="KW-0479">Metal-binding</keyword>
<dbReference type="InterPro" id="IPR051013">
    <property type="entry name" value="MBL_superfamily_lactonases"/>
</dbReference>
<feature type="domain" description="Metallo-beta-lactamase" evidence="5">
    <location>
        <begin position="48"/>
        <end position="298"/>
    </location>
</feature>
<comment type="caution">
    <text evidence="6">The sequence shown here is derived from an EMBL/GenBank/DDBJ whole genome shotgun (WGS) entry which is preliminary data.</text>
</comment>
<dbReference type="EMBL" id="JBDIME010000031">
    <property type="protein sequence ID" value="MEN2792653.1"/>
    <property type="molecule type" value="Genomic_DNA"/>
</dbReference>
<gene>
    <name evidence="6" type="ORF">ABC974_23700</name>
</gene>
<dbReference type="Pfam" id="PF00753">
    <property type="entry name" value="Lactamase_B"/>
    <property type="match status" value="1"/>
</dbReference>
<dbReference type="SMART" id="SM00849">
    <property type="entry name" value="Lactamase_B"/>
    <property type="match status" value="1"/>
</dbReference>
<accession>A0ABU9YA29</accession>
<dbReference type="PANTHER" id="PTHR42978:SF6">
    <property type="entry name" value="QUORUM-QUENCHING LACTONASE YTNP-RELATED"/>
    <property type="match status" value="1"/>
</dbReference>
<evidence type="ECO:0000256" key="2">
    <source>
        <dbReference type="ARBA" id="ARBA00022723"/>
    </source>
</evidence>
<keyword evidence="4" id="KW-0862">Zinc</keyword>
<dbReference type="Proteomes" id="UP001419910">
    <property type="component" value="Unassembled WGS sequence"/>
</dbReference>
<evidence type="ECO:0000256" key="3">
    <source>
        <dbReference type="ARBA" id="ARBA00022801"/>
    </source>
</evidence>
<evidence type="ECO:0000313" key="7">
    <source>
        <dbReference type="Proteomes" id="UP001419910"/>
    </source>
</evidence>
<evidence type="ECO:0000256" key="1">
    <source>
        <dbReference type="ARBA" id="ARBA00007749"/>
    </source>
</evidence>
<sequence length="319" mass="35262">MRIGDLEIIQILDGEWTTPAAPGLPDLDPEAAAVHSNYILPDGKMSAQLGAFLVRTGNQVVLLDAGLGPSAQGCGHGDCGHPEHQMKPQMVEAEVEEFFRSKGAPEAQVEWFTNMLRVQKLEHGWLEDSLTKAGVRPDEITDVVLSHLHPDHMGWVSRDGASFFPNAKLWAHQADADFFLSDTAPDETTFKLMLGVDSTKSRMKPVHNQIELWDRDCTVAPGIDLRHMPGHTPGSSIAIVSSREERAMMLGDVIHCPLELVDSEFAIMSDIDPAMAKRSKDILRQEIEGTNIHVSSSHFPGLEFGRLLKGEGKRYWAWS</sequence>
<dbReference type="SUPFAM" id="SSF56281">
    <property type="entry name" value="Metallo-hydrolase/oxidoreductase"/>
    <property type="match status" value="1"/>
</dbReference>
<dbReference type="InterPro" id="IPR036866">
    <property type="entry name" value="RibonucZ/Hydroxyglut_hydro"/>
</dbReference>
<dbReference type="RefSeq" id="WP_343892232.1">
    <property type="nucleotide sequence ID" value="NZ_BAAAEH010000055.1"/>
</dbReference>
<comment type="similarity">
    <text evidence="1">Belongs to the metallo-beta-lactamase superfamily.</text>
</comment>
<evidence type="ECO:0000256" key="4">
    <source>
        <dbReference type="ARBA" id="ARBA00022833"/>
    </source>
</evidence>
<keyword evidence="3" id="KW-0378">Hydrolase</keyword>
<evidence type="ECO:0000313" key="6">
    <source>
        <dbReference type="EMBL" id="MEN2792653.1"/>
    </source>
</evidence>
<keyword evidence="7" id="KW-1185">Reference proteome</keyword>
<evidence type="ECO:0000259" key="5">
    <source>
        <dbReference type="SMART" id="SM00849"/>
    </source>
</evidence>
<proteinExistence type="inferred from homology"/>